<accession>A0A8T9C2R9</accession>
<keyword evidence="2" id="KW-1185">Reference proteome</keyword>
<dbReference type="EMBL" id="QGMK01001426">
    <property type="protein sequence ID" value="TVY68784.1"/>
    <property type="molecule type" value="Genomic_DNA"/>
</dbReference>
<protein>
    <submittedName>
        <fullName evidence="1">Uncharacterized protein</fullName>
    </submittedName>
</protein>
<dbReference type="OrthoDB" id="10262656at2759"/>
<organism evidence="1 2">
    <name type="scientific">Lachnellula suecica</name>
    <dbReference type="NCBI Taxonomy" id="602035"/>
    <lineage>
        <taxon>Eukaryota</taxon>
        <taxon>Fungi</taxon>
        <taxon>Dikarya</taxon>
        <taxon>Ascomycota</taxon>
        <taxon>Pezizomycotina</taxon>
        <taxon>Leotiomycetes</taxon>
        <taxon>Helotiales</taxon>
        <taxon>Lachnaceae</taxon>
        <taxon>Lachnellula</taxon>
    </lineage>
</organism>
<sequence length="563" mass="62540">MARPIARRLLLPLTIFVVFYTIFRNAPVIPLAKSTHHPESFPIPLERLHAPIKHPFVNNSGPSRDSDAADDGSANVLENKFAGLGVLNQDSKIEEVPALQEASQESQNLIPLALHGLLTCPRSPNRFTDHIRLPNLLYNISMSPRSASSKEERRFWNPTIFALPYWAKTQYIIVSMVAPNGEAQRRNVLCEANICHPKTAVSSPTHERSCSDDDLDILGPNGGLRCVTAPIEVSVPPTPAAKCEGLEQVFADIPGFHDPRIFYSGRGEPILMVSSQSQYACIGLWAIDLRAVYPEIEEILASSPKRLGPGPLMSYPTLTELTRSPPSSRRSYEKNWVIFSPSVSSSYLQYELTSSTRTFAKLIGGGLTTPNMTDPLEEPCLLDPTLEEIQGGHYNENSTWHQATPSLKLVLCSRSNATCNAETADSVFFAAIHRKHVNAWGLPVRYERYMVLWSTKPPFSLLAVSQHPLLMANETTFGWTAEETWDDDHNAKLENRGLWGRITYTTTIAYAWGREEGDVREKGTGYLDDEVILSVGVDDEGQVYGKVVISELLQCLRICPGRA</sequence>
<dbReference type="Proteomes" id="UP000469558">
    <property type="component" value="Unassembled WGS sequence"/>
</dbReference>
<comment type="caution">
    <text evidence="1">The sequence shown here is derived from an EMBL/GenBank/DDBJ whole genome shotgun (WGS) entry which is preliminary data.</text>
</comment>
<gene>
    <name evidence="1" type="ORF">LSUE1_G006150</name>
</gene>
<name>A0A8T9C2R9_9HELO</name>
<dbReference type="AlphaFoldDB" id="A0A8T9C2R9"/>
<proteinExistence type="predicted"/>
<evidence type="ECO:0000313" key="1">
    <source>
        <dbReference type="EMBL" id="TVY68784.1"/>
    </source>
</evidence>
<reference evidence="1 2" key="1">
    <citation type="submission" date="2018-05" db="EMBL/GenBank/DDBJ databases">
        <title>Genome sequencing and assembly of the regulated plant pathogen Lachnellula willkommii and related sister species for the development of diagnostic species identification markers.</title>
        <authorList>
            <person name="Giroux E."/>
            <person name="Bilodeau G."/>
        </authorList>
    </citation>
    <scope>NUCLEOTIDE SEQUENCE [LARGE SCALE GENOMIC DNA]</scope>
    <source>
        <strain evidence="1 2">CBS 268.59</strain>
    </source>
</reference>
<evidence type="ECO:0000313" key="2">
    <source>
        <dbReference type="Proteomes" id="UP000469558"/>
    </source>
</evidence>